<gene>
    <name evidence="1" type="ORF">PYW08_014987</name>
</gene>
<dbReference type="Proteomes" id="UP001231649">
    <property type="component" value="Chromosome 6"/>
</dbReference>
<dbReference type="EMBL" id="CM056782">
    <property type="protein sequence ID" value="KAJ8732257.1"/>
    <property type="molecule type" value="Genomic_DNA"/>
</dbReference>
<proteinExistence type="predicted"/>
<organism evidence="1 2">
    <name type="scientific">Mythimna loreyi</name>
    <dbReference type="NCBI Taxonomy" id="667449"/>
    <lineage>
        <taxon>Eukaryota</taxon>
        <taxon>Metazoa</taxon>
        <taxon>Ecdysozoa</taxon>
        <taxon>Arthropoda</taxon>
        <taxon>Hexapoda</taxon>
        <taxon>Insecta</taxon>
        <taxon>Pterygota</taxon>
        <taxon>Neoptera</taxon>
        <taxon>Endopterygota</taxon>
        <taxon>Lepidoptera</taxon>
        <taxon>Glossata</taxon>
        <taxon>Ditrysia</taxon>
        <taxon>Noctuoidea</taxon>
        <taxon>Noctuidae</taxon>
        <taxon>Noctuinae</taxon>
        <taxon>Hadenini</taxon>
        <taxon>Mythimna</taxon>
    </lineage>
</organism>
<evidence type="ECO:0000313" key="2">
    <source>
        <dbReference type="Proteomes" id="UP001231649"/>
    </source>
</evidence>
<comment type="caution">
    <text evidence="1">The sequence shown here is derived from an EMBL/GenBank/DDBJ whole genome shotgun (WGS) entry which is preliminary data.</text>
</comment>
<protein>
    <submittedName>
        <fullName evidence="1">Uncharacterized protein</fullName>
    </submittedName>
</protein>
<evidence type="ECO:0000313" key="1">
    <source>
        <dbReference type="EMBL" id="KAJ8732257.1"/>
    </source>
</evidence>
<keyword evidence="2" id="KW-1185">Reference proteome</keyword>
<reference evidence="1" key="1">
    <citation type="submission" date="2023-03" db="EMBL/GenBank/DDBJ databases">
        <title>Chromosome-level genomes of two armyworms, Mythimna separata and Mythimna loreyi, provide insights into the biosynthesis and reception of sex pheromones.</title>
        <authorList>
            <person name="Zhao H."/>
        </authorList>
    </citation>
    <scope>NUCLEOTIDE SEQUENCE</scope>
    <source>
        <strain evidence="1">BeijingLab</strain>
    </source>
</reference>
<accession>A0ACC2R5X7</accession>
<name>A0ACC2R5X7_9NEOP</name>
<sequence>MDNENSESSERGMLPNSAVTEMELPDVTDILEETEQVLRQCFTAYQIDEVFLSFNGGKDCTVLLDITLNVLRDMYKRDDIASELKVVYIRTNGPFREIETFVEQIKEHYGVTLLVTEGELKGTLERLLVQDDRLKACLMGTRRTDPYSENLQFMQKTDPSWPQIVRVSPLLNWNYHQIWSYTLQRRVPYCSLYDRGYTSIGSIQNTWPNPALATKNSLGGVSYLPAWRLSDASLERAGRGTAPKLTVNGHATYPTINGHGVESNHISNSDHIHPSCV</sequence>